<dbReference type="GO" id="GO:0016799">
    <property type="term" value="F:hydrolase activity, hydrolyzing N-glycosyl compounds"/>
    <property type="evidence" value="ECO:0007669"/>
    <property type="project" value="TreeGrafter"/>
</dbReference>
<dbReference type="HOGENOM" id="CLU_058336_4_2_2"/>
<reference evidence="1 2" key="1">
    <citation type="submission" date="2010-01" db="EMBL/GenBank/DDBJ databases">
        <authorList>
            <person name="Weinstock G."/>
            <person name="Sodergren E."/>
            <person name="Clifton S."/>
            <person name="Fulton L."/>
            <person name="Fulton B."/>
            <person name="Courtney L."/>
            <person name="Fronick C."/>
            <person name="Harrison M."/>
            <person name="Strong C."/>
            <person name="Farmer C."/>
            <person name="Delahaunty K."/>
            <person name="Markovic C."/>
            <person name="Hall O."/>
            <person name="Minx P."/>
            <person name="Tomlinson C."/>
            <person name="Mitreva M."/>
            <person name="Nelson J."/>
            <person name="Hou S."/>
            <person name="Wollam A."/>
            <person name="Pepin K.H."/>
            <person name="Johnson M."/>
            <person name="Bhonagiri V."/>
            <person name="Nash W.E."/>
            <person name="Warren W."/>
            <person name="Chinwalla A."/>
            <person name="Mardis E.R."/>
            <person name="Wilson R.K."/>
        </authorList>
    </citation>
    <scope>NUCLEOTIDE SEQUENCE [LARGE SCALE GENOMIC DNA]</scope>
    <source>
        <strain evidence="1 2">DSM 2374</strain>
    </source>
</reference>
<dbReference type="SUPFAM" id="SSF102405">
    <property type="entry name" value="MCP/YpsA-like"/>
    <property type="match status" value="1"/>
</dbReference>
<dbReference type="EMBL" id="ABYV02000006">
    <property type="protein sequence ID" value="EFC93774.1"/>
    <property type="molecule type" value="Genomic_DNA"/>
</dbReference>
<dbReference type="Gene3D" id="3.40.50.450">
    <property type="match status" value="1"/>
</dbReference>
<gene>
    <name evidence="1" type="ORF">METSMIF1_03360</name>
</gene>
<accession>D2ZR77</accession>
<evidence type="ECO:0000313" key="1">
    <source>
        <dbReference type="EMBL" id="EFC93774.1"/>
    </source>
</evidence>
<organism evidence="1 2">
    <name type="scientific">Methanobrevibacter smithii DSM 2374</name>
    <dbReference type="NCBI Taxonomy" id="521002"/>
    <lineage>
        <taxon>Archaea</taxon>
        <taxon>Methanobacteriati</taxon>
        <taxon>Methanobacteriota</taxon>
        <taxon>Methanomada group</taxon>
        <taxon>Methanobacteria</taxon>
        <taxon>Methanobacteriales</taxon>
        <taxon>Methanobacteriaceae</taxon>
        <taxon>Methanobrevibacter</taxon>
    </lineage>
</organism>
<dbReference type="PATRIC" id="fig|521002.11.peg.1321"/>
<dbReference type="AlphaFoldDB" id="D2ZR77"/>
<dbReference type="PANTHER" id="PTHR31223:SF70">
    <property type="entry name" value="LOG FAMILY PROTEIN YJL055W"/>
    <property type="match status" value="1"/>
</dbReference>
<dbReference type="NCBIfam" id="TIGR00730">
    <property type="entry name" value="Rossman fold protein, TIGR00730 family"/>
    <property type="match status" value="1"/>
</dbReference>
<comment type="caution">
    <text evidence="1">The sequence shown here is derived from an EMBL/GenBank/DDBJ whole genome shotgun (WGS) entry which is preliminary data.</text>
</comment>
<dbReference type="InterPro" id="IPR031100">
    <property type="entry name" value="LOG_fam"/>
</dbReference>
<dbReference type="Proteomes" id="UP000004028">
    <property type="component" value="Unassembled WGS sequence"/>
</dbReference>
<dbReference type="GO" id="GO:0009691">
    <property type="term" value="P:cytokinin biosynthetic process"/>
    <property type="evidence" value="ECO:0007669"/>
    <property type="project" value="InterPro"/>
</dbReference>
<evidence type="ECO:0000313" key="2">
    <source>
        <dbReference type="Proteomes" id="UP000004028"/>
    </source>
</evidence>
<dbReference type="GO" id="GO:0005829">
    <property type="term" value="C:cytosol"/>
    <property type="evidence" value="ECO:0007669"/>
    <property type="project" value="TreeGrafter"/>
</dbReference>
<dbReference type="InterPro" id="IPR005269">
    <property type="entry name" value="LOG"/>
</dbReference>
<dbReference type="Pfam" id="PF03641">
    <property type="entry name" value="Lysine_decarbox"/>
    <property type="match status" value="1"/>
</dbReference>
<name>D2ZR77_METSM</name>
<dbReference type="PANTHER" id="PTHR31223">
    <property type="entry name" value="LOG FAMILY PROTEIN YJL055W"/>
    <property type="match status" value="1"/>
</dbReference>
<sequence>MWIAENNHILVYGGSKIGLMGELADSVLNAEGMAIAVEPEFFIDDNLQHENLSELIITSDLQDRKRKMIELGDAFIAFPGGTGTLDEITEIMTKVALKQINAPCIVYNLNGYYDSLKVLLDHMIEMGLSTSDKQEKIYFANNLSEIDEILTDANE</sequence>
<protein>
    <submittedName>
        <fullName evidence="1">TIGR00730 family protein</fullName>
    </submittedName>
</protein>
<proteinExistence type="predicted"/>